<comment type="subcellular location">
    <subcellularLocation>
        <location evidence="2">Mitochondrion intermembrane space</location>
    </subcellularLocation>
    <subcellularLocation>
        <location evidence="1">Peroxisome matrix</location>
    </subcellularLocation>
</comment>
<evidence type="ECO:0000256" key="7">
    <source>
        <dbReference type="ARBA" id="ARBA00023128"/>
    </source>
</evidence>
<gene>
    <name evidence="12" type="ORF">ZOSMA_4G01370</name>
</gene>
<evidence type="ECO:0000256" key="4">
    <source>
        <dbReference type="ARBA" id="ARBA00022927"/>
    </source>
</evidence>
<keyword evidence="3" id="KW-0813">Transport</keyword>
<evidence type="ECO:0000256" key="11">
    <source>
        <dbReference type="ARBA" id="ARBA00067557"/>
    </source>
</evidence>
<keyword evidence="13" id="KW-1185">Reference proteome</keyword>
<accession>A0A0K9NYQ7</accession>
<dbReference type="GO" id="GO:0005758">
    <property type="term" value="C:mitochondrial intermembrane space"/>
    <property type="evidence" value="ECO:0000318"/>
    <property type="project" value="GO_Central"/>
</dbReference>
<protein>
    <recommendedName>
        <fullName evidence="11">Mitochondrial intermembrane space import and assembly protein 40 homolog</fullName>
    </recommendedName>
</protein>
<evidence type="ECO:0000256" key="3">
    <source>
        <dbReference type="ARBA" id="ARBA00022448"/>
    </source>
</evidence>
<evidence type="ECO:0000256" key="9">
    <source>
        <dbReference type="ARBA" id="ARBA00023157"/>
    </source>
</evidence>
<keyword evidence="5" id="KW-0560">Oxidoreductase</keyword>
<dbReference type="AlphaFoldDB" id="A0A0K9NYQ7"/>
<dbReference type="EMBL" id="LFYR01001430">
    <property type="protein sequence ID" value="KMZ61848.1"/>
    <property type="molecule type" value="Genomic_DNA"/>
</dbReference>
<dbReference type="FunFam" id="1.10.287.2900:FF:000003">
    <property type="entry name" value="mitochondrial intermembrane space import and assembly protein 40"/>
    <property type="match status" value="1"/>
</dbReference>
<keyword evidence="8" id="KW-0576">Peroxisome</keyword>
<evidence type="ECO:0000256" key="8">
    <source>
        <dbReference type="ARBA" id="ARBA00023140"/>
    </source>
</evidence>
<dbReference type="GO" id="GO:0005782">
    <property type="term" value="C:peroxisomal matrix"/>
    <property type="evidence" value="ECO:0007669"/>
    <property type="project" value="UniProtKB-SubCell"/>
</dbReference>
<dbReference type="PANTHER" id="PTHR21622">
    <property type="entry name" value="COILED-COIL-HELIX-COILED-COIL-HELIX DOMAIN CONTAINING 4"/>
    <property type="match status" value="1"/>
</dbReference>
<dbReference type="GO" id="GO:0015035">
    <property type="term" value="F:protein-disulfide reductase activity"/>
    <property type="evidence" value="ECO:0000318"/>
    <property type="project" value="GO_Central"/>
</dbReference>
<dbReference type="STRING" id="29655.A0A0K9NYQ7"/>
<dbReference type="GO" id="GO:0045041">
    <property type="term" value="P:protein import into mitochondrial intermembrane space"/>
    <property type="evidence" value="ECO:0000318"/>
    <property type="project" value="GO_Central"/>
</dbReference>
<keyword evidence="9" id="KW-1015">Disulfide bond</keyword>
<evidence type="ECO:0000313" key="12">
    <source>
        <dbReference type="EMBL" id="KMZ61848.1"/>
    </source>
</evidence>
<dbReference type="OMA" id="AQEYRII"/>
<evidence type="ECO:0000256" key="10">
    <source>
        <dbReference type="ARBA" id="ARBA00023284"/>
    </source>
</evidence>
<comment type="caution">
    <text evidence="12">The sequence shown here is derived from an EMBL/GenBank/DDBJ whole genome shotgun (WGS) entry which is preliminary data.</text>
</comment>
<name>A0A0K9NYQ7_ZOSMR</name>
<evidence type="ECO:0000256" key="1">
    <source>
        <dbReference type="ARBA" id="ARBA00004253"/>
    </source>
</evidence>
<keyword evidence="10" id="KW-0676">Redox-active center</keyword>
<dbReference type="OrthoDB" id="7481291at2759"/>
<dbReference type="PANTHER" id="PTHR21622:SF0">
    <property type="entry name" value="COILED-COIL-HELIX-COILED-COIL-HELIX DOMAIN CONTAINING 4"/>
    <property type="match status" value="1"/>
</dbReference>
<proteinExistence type="predicted"/>
<evidence type="ECO:0000313" key="13">
    <source>
        <dbReference type="Proteomes" id="UP000036987"/>
    </source>
</evidence>
<dbReference type="Gene3D" id="1.10.287.2900">
    <property type="match status" value="1"/>
</dbReference>
<evidence type="ECO:0000256" key="6">
    <source>
        <dbReference type="ARBA" id="ARBA00023010"/>
    </source>
</evidence>
<keyword evidence="4" id="KW-0653">Protein transport</keyword>
<keyword evidence="6" id="KW-0811">Translocation</keyword>
<dbReference type="InterPro" id="IPR039289">
    <property type="entry name" value="CHCHD4"/>
</dbReference>
<evidence type="ECO:0000256" key="5">
    <source>
        <dbReference type="ARBA" id="ARBA00023002"/>
    </source>
</evidence>
<evidence type="ECO:0000256" key="2">
    <source>
        <dbReference type="ARBA" id="ARBA00004569"/>
    </source>
</evidence>
<organism evidence="12 13">
    <name type="scientific">Zostera marina</name>
    <name type="common">Eelgrass</name>
    <dbReference type="NCBI Taxonomy" id="29655"/>
    <lineage>
        <taxon>Eukaryota</taxon>
        <taxon>Viridiplantae</taxon>
        <taxon>Streptophyta</taxon>
        <taxon>Embryophyta</taxon>
        <taxon>Tracheophyta</taxon>
        <taxon>Spermatophyta</taxon>
        <taxon>Magnoliopsida</taxon>
        <taxon>Liliopsida</taxon>
        <taxon>Zosteraceae</taxon>
        <taxon>Zostera</taxon>
    </lineage>
</organism>
<keyword evidence="7" id="KW-0496">Mitochondrion</keyword>
<sequence>MESLIAEATSYSKDENESLEVRAQKALECPCVANLRKGPCGTQFTDAFLCFMKSTSEEKGSDCVHPFVALQDCIKTYPDAFSEDIIGDNISKKEVDKATVQDYKFIPPRWSVKAKQQIS</sequence>
<reference evidence="13" key="1">
    <citation type="journal article" date="2016" name="Nature">
        <title>The genome of the seagrass Zostera marina reveals angiosperm adaptation to the sea.</title>
        <authorList>
            <person name="Olsen J.L."/>
            <person name="Rouze P."/>
            <person name="Verhelst B."/>
            <person name="Lin Y.-C."/>
            <person name="Bayer T."/>
            <person name="Collen J."/>
            <person name="Dattolo E."/>
            <person name="De Paoli E."/>
            <person name="Dittami S."/>
            <person name="Maumus F."/>
            <person name="Michel G."/>
            <person name="Kersting A."/>
            <person name="Lauritano C."/>
            <person name="Lohaus R."/>
            <person name="Toepel M."/>
            <person name="Tonon T."/>
            <person name="Vanneste K."/>
            <person name="Amirebrahimi M."/>
            <person name="Brakel J."/>
            <person name="Bostroem C."/>
            <person name="Chovatia M."/>
            <person name="Grimwood J."/>
            <person name="Jenkins J.W."/>
            <person name="Jueterbock A."/>
            <person name="Mraz A."/>
            <person name="Stam W.T."/>
            <person name="Tice H."/>
            <person name="Bornberg-Bauer E."/>
            <person name="Green P.J."/>
            <person name="Pearson G.A."/>
            <person name="Procaccini G."/>
            <person name="Duarte C.M."/>
            <person name="Schmutz J."/>
            <person name="Reusch T.B.H."/>
            <person name="Van de Peer Y."/>
        </authorList>
    </citation>
    <scope>NUCLEOTIDE SEQUENCE [LARGE SCALE GENOMIC DNA]</scope>
    <source>
        <strain evidence="13">cv. Finnish</strain>
    </source>
</reference>
<dbReference type="GO" id="GO:0051604">
    <property type="term" value="P:protein maturation"/>
    <property type="evidence" value="ECO:0000318"/>
    <property type="project" value="GO_Central"/>
</dbReference>
<dbReference type="Proteomes" id="UP000036987">
    <property type="component" value="Unassembled WGS sequence"/>
</dbReference>